<dbReference type="PATRIC" id="fig|1030841.3.peg.150"/>
<evidence type="ECO:0000256" key="1">
    <source>
        <dbReference type="SAM" id="Phobius"/>
    </source>
</evidence>
<accession>G4CM32</accession>
<dbReference type="PANTHER" id="PTHR33371">
    <property type="entry name" value="INTERMEMBRANE PHOSPHOLIPID TRANSPORT SYSTEM BINDING PROTEIN MLAD-RELATED"/>
    <property type="match status" value="1"/>
</dbReference>
<dbReference type="AlphaFoldDB" id="G4CM32"/>
<dbReference type="GO" id="GO:0005543">
    <property type="term" value="F:phospholipid binding"/>
    <property type="evidence" value="ECO:0007669"/>
    <property type="project" value="TreeGrafter"/>
</dbReference>
<keyword evidence="1" id="KW-1133">Transmembrane helix</keyword>
<keyword evidence="4" id="KW-1185">Reference proteome</keyword>
<name>G4CM32_9NEIS</name>
<protein>
    <submittedName>
        <fullName evidence="3">Toluene tolerance efflux ABC superfamily ATP binding cassette transporter, binding protein</fullName>
    </submittedName>
</protein>
<reference evidence="3 4" key="1">
    <citation type="submission" date="2011-06" db="EMBL/GenBank/DDBJ databases">
        <authorList>
            <person name="Muzny D."/>
            <person name="Qin X."/>
            <person name="Deng J."/>
            <person name="Jiang H."/>
            <person name="Liu Y."/>
            <person name="Qu J."/>
            <person name="Song X.-Z."/>
            <person name="Zhang L."/>
            <person name="Thornton R."/>
            <person name="Coyle M."/>
            <person name="Francisco L."/>
            <person name="Jackson L."/>
            <person name="Javaid M."/>
            <person name="Korchina V."/>
            <person name="Kovar C."/>
            <person name="Mata R."/>
            <person name="Mathew T."/>
            <person name="Ngo R."/>
            <person name="Nguyen L."/>
            <person name="Nguyen N."/>
            <person name="Okwuonu G."/>
            <person name="Ongeri F."/>
            <person name="Pham C."/>
            <person name="Simmons D."/>
            <person name="Wilczek-Boney K."/>
            <person name="Hale W."/>
            <person name="Jakkamsetti A."/>
            <person name="Pham P."/>
            <person name="Ruth R."/>
            <person name="San Lucas F."/>
            <person name="Warren J."/>
            <person name="Zhang J."/>
            <person name="Zhao Z."/>
            <person name="Zhou C."/>
            <person name="Zhu D."/>
            <person name="Lee S."/>
            <person name="Bess C."/>
            <person name="Blankenburg K."/>
            <person name="Forbes L."/>
            <person name="Fu Q."/>
            <person name="Gubbala S."/>
            <person name="Hirani K."/>
            <person name="Jayaseelan J.C."/>
            <person name="Lara F."/>
            <person name="Munidasa M."/>
            <person name="Palculict T."/>
            <person name="Patil S."/>
            <person name="Pu L.-L."/>
            <person name="Saada N."/>
            <person name="Tang L."/>
            <person name="Weissenberger G."/>
            <person name="Zhu Y."/>
            <person name="Hemphill L."/>
            <person name="Shang Y."/>
            <person name="Youmans B."/>
            <person name="Ayvaz T."/>
            <person name="Ross M."/>
            <person name="Santibanez J."/>
            <person name="Aqrawi P."/>
            <person name="Gross S."/>
            <person name="Joshi V."/>
            <person name="Fowler G."/>
            <person name="Nazareth L."/>
            <person name="Reid J."/>
            <person name="Worley K."/>
            <person name="Petrosino J."/>
            <person name="Highlander S."/>
            <person name="Gibbs R."/>
        </authorList>
    </citation>
    <scope>NUCLEOTIDE SEQUENCE [LARGE SCALE GENOMIC DNA]</scope>
    <source>
        <strain evidence="3 4">9715</strain>
    </source>
</reference>
<dbReference type="RefSeq" id="WP_009115288.1">
    <property type="nucleotide sequence ID" value="NZ_JH165159.1"/>
</dbReference>
<dbReference type="InterPro" id="IPR003399">
    <property type="entry name" value="Mce/MlaD"/>
</dbReference>
<feature type="domain" description="Mce/MlaD" evidence="2">
    <location>
        <begin position="41"/>
        <end position="119"/>
    </location>
</feature>
<comment type="caution">
    <text evidence="3">The sequence shown here is derived from an EMBL/GenBank/DDBJ whole genome shotgun (WGS) entry which is preliminary data.</text>
</comment>
<dbReference type="Proteomes" id="UP000005336">
    <property type="component" value="Unassembled WGS sequence"/>
</dbReference>
<dbReference type="OrthoDB" id="9788420at2"/>
<sequence length="171" mass="17961">MKRSTLELWVGLFAVIGIAAIAFLSFRVAGGGGTWGSSNGQTYTVYANFSDIGGLKVKAPVKASGVLVGRVGDIRLDPKTYHAQVTLDLYKQYQFSSDVSAQILTSGLLGEQYIGLIQGGDVDELAAGDTITLTSSAMVLENLIGKFMTSFAEKSAQSSPENNPAASGTKE</sequence>
<evidence type="ECO:0000313" key="3">
    <source>
        <dbReference type="EMBL" id="EGZ51231.1"/>
    </source>
</evidence>
<feature type="transmembrane region" description="Helical" evidence="1">
    <location>
        <begin position="6"/>
        <end position="26"/>
    </location>
</feature>
<dbReference type="NCBIfam" id="TIGR04430">
    <property type="entry name" value="OM_asym_MlaD"/>
    <property type="match status" value="1"/>
</dbReference>
<dbReference type="GO" id="GO:0005548">
    <property type="term" value="F:phospholipid transporter activity"/>
    <property type="evidence" value="ECO:0007669"/>
    <property type="project" value="TreeGrafter"/>
</dbReference>
<dbReference type="EMBL" id="AGAZ01000007">
    <property type="protein sequence ID" value="EGZ51231.1"/>
    <property type="molecule type" value="Genomic_DNA"/>
</dbReference>
<dbReference type="PANTHER" id="PTHR33371:SF4">
    <property type="entry name" value="INTERMEMBRANE PHOSPHOLIPID TRANSPORT SYSTEM BINDING PROTEIN MLAD"/>
    <property type="match status" value="1"/>
</dbReference>
<organism evidence="3 4">
    <name type="scientific">Neisseria wadsworthii 9715</name>
    <dbReference type="NCBI Taxonomy" id="1030841"/>
    <lineage>
        <taxon>Bacteria</taxon>
        <taxon>Pseudomonadati</taxon>
        <taxon>Pseudomonadota</taxon>
        <taxon>Betaproteobacteria</taxon>
        <taxon>Neisseriales</taxon>
        <taxon>Neisseriaceae</taxon>
        <taxon>Neisseria</taxon>
    </lineage>
</organism>
<dbReference type="STRING" id="1030841.HMPREF9370_0141"/>
<dbReference type="InterPro" id="IPR030970">
    <property type="entry name" value="ABC_MlaD"/>
</dbReference>
<keyword evidence="1" id="KW-0472">Membrane</keyword>
<keyword evidence="1" id="KW-0812">Transmembrane</keyword>
<dbReference type="Pfam" id="PF02470">
    <property type="entry name" value="MlaD"/>
    <property type="match status" value="1"/>
</dbReference>
<gene>
    <name evidence="3" type="primary">ttg2C</name>
    <name evidence="3" type="ORF">HMPREF9370_0141</name>
</gene>
<evidence type="ECO:0000259" key="2">
    <source>
        <dbReference type="Pfam" id="PF02470"/>
    </source>
</evidence>
<proteinExistence type="predicted"/>
<dbReference type="HOGENOM" id="CLU_107027_0_0_4"/>
<dbReference type="InterPro" id="IPR052336">
    <property type="entry name" value="MlaD_Phospholipid_Transporter"/>
</dbReference>
<evidence type="ECO:0000313" key="4">
    <source>
        <dbReference type="Proteomes" id="UP000005336"/>
    </source>
</evidence>